<dbReference type="HOGENOM" id="CLU_1011249_0_0_5"/>
<evidence type="ECO:0000313" key="1">
    <source>
        <dbReference type="EMBL" id="AEP08883.1"/>
    </source>
</evidence>
<reference evidence="1 2" key="1">
    <citation type="journal article" date="2011" name="BMC Genomics">
        <title>Genomic insights into an obligate epibiotic bacterial predator: Micavibrio aeruginosavorus ARL-13.</title>
        <authorList>
            <person name="Wang Z."/>
            <person name="Kadouri D."/>
            <person name="Wu M."/>
        </authorList>
    </citation>
    <scope>NUCLEOTIDE SEQUENCE [LARGE SCALE GENOMIC DNA]</scope>
    <source>
        <strain evidence="1 2">ARL-13</strain>
    </source>
</reference>
<dbReference type="STRING" id="856793.MICA_546"/>
<dbReference type="EMBL" id="CP002382">
    <property type="protein sequence ID" value="AEP08883.1"/>
    <property type="molecule type" value="Genomic_DNA"/>
</dbReference>
<evidence type="ECO:0000313" key="2">
    <source>
        <dbReference type="Proteomes" id="UP000009286"/>
    </source>
</evidence>
<dbReference type="AlphaFoldDB" id="G2KLQ3"/>
<organism evidence="1 2">
    <name type="scientific">Micavibrio aeruginosavorus (strain ARL-13)</name>
    <dbReference type="NCBI Taxonomy" id="856793"/>
    <lineage>
        <taxon>Bacteria</taxon>
        <taxon>Pseudomonadati</taxon>
        <taxon>Bdellovibrionota</taxon>
        <taxon>Bdellovibrionia</taxon>
        <taxon>Bdellovibrionales</taxon>
        <taxon>Pseudobdellovibrionaceae</taxon>
        <taxon>Micavibrio</taxon>
    </lineage>
</organism>
<keyword evidence="2" id="KW-1185">Reference proteome</keyword>
<protein>
    <submittedName>
        <fullName evidence="1">Uncharacterized protein</fullName>
    </submittedName>
</protein>
<dbReference type="Proteomes" id="UP000009286">
    <property type="component" value="Chromosome"/>
</dbReference>
<gene>
    <name evidence="1" type="ordered locus">MICA_546</name>
</gene>
<dbReference type="KEGG" id="mai:MICA_546"/>
<dbReference type="eggNOG" id="ENOG5033EVJ">
    <property type="taxonomic scope" value="Bacteria"/>
</dbReference>
<accession>G2KLQ3</accession>
<name>G2KLQ3_MICAA</name>
<sequence>MLLATPVLSDAATLSASTYPASLPVGNLKRMPIGEVCRFIDPENAFIQIDLGTEKAVNLIALLGHNGSSRGYARVRAADVEADLLADPDYDSGNLPLRSHQSGYDETWASGVDDEQYGALDTNHFILHLDTAQNYRYWRIDMVDTEISYLDVGRLYMAKAFQPVTNMDYGVADGFIDPSTIARMVSGKNIANERPKYRFCELKLSFASEQEMYDIAFEIDRLRGTTRDVLFINDPSKKDTLQKRTIYGLMKGLAPIVNANFQLFEKSYRIEEIIE</sequence>
<proteinExistence type="predicted"/>